<accession>A0AAV2WMI2</accession>
<dbReference type="AlphaFoldDB" id="A0AAV2WMI2"/>
<feature type="domain" description="VOC" evidence="1">
    <location>
        <begin position="6"/>
        <end position="133"/>
    </location>
</feature>
<dbReference type="EMBL" id="LK021339">
    <property type="protein sequence ID" value="CDQ45340.1"/>
    <property type="molecule type" value="Genomic_DNA"/>
</dbReference>
<dbReference type="PROSITE" id="PS51819">
    <property type="entry name" value="VOC"/>
    <property type="match status" value="1"/>
</dbReference>
<dbReference type="PANTHER" id="PTHR34109">
    <property type="entry name" value="BNAUNNG04460D PROTEIN-RELATED"/>
    <property type="match status" value="1"/>
</dbReference>
<name>A0AAV2WMI2_MYCNE</name>
<dbReference type="InterPro" id="IPR029068">
    <property type="entry name" value="Glyas_Bleomycin-R_OHBP_Dase"/>
</dbReference>
<dbReference type="SUPFAM" id="SSF54593">
    <property type="entry name" value="Glyoxalase/Bleomycin resistance protein/Dihydroxybiphenyl dioxygenase"/>
    <property type="match status" value="1"/>
</dbReference>
<dbReference type="PANTHER" id="PTHR34109:SF1">
    <property type="entry name" value="VOC DOMAIN-CONTAINING PROTEIN"/>
    <property type="match status" value="1"/>
</dbReference>
<dbReference type="CDD" id="cd07246">
    <property type="entry name" value="VOC_like"/>
    <property type="match status" value="1"/>
</dbReference>
<sequence>MAIDITPAVIPHLVVHDGAAAIDFYVKAFGATELGRLPGPDGRLVHGAVQINGSTVMLADDYPEYCDGQSETPKNLGGTPVTIHLVVTDVDAAFARATEAGAEVVMPLEDVFWGDRYGVVRDPFGHKWSLGQPVREVSDEELSKAMQEFP</sequence>
<dbReference type="Gene3D" id="3.30.720.110">
    <property type="match status" value="1"/>
</dbReference>
<dbReference type="Proteomes" id="UP000028864">
    <property type="component" value="Unassembled WGS sequence"/>
</dbReference>
<protein>
    <submittedName>
        <fullName evidence="2">Glyoxalase</fullName>
    </submittedName>
</protein>
<dbReference type="Gene3D" id="3.30.720.120">
    <property type="match status" value="1"/>
</dbReference>
<evidence type="ECO:0000259" key="1">
    <source>
        <dbReference type="PROSITE" id="PS51819"/>
    </source>
</evidence>
<dbReference type="InterPro" id="IPR037523">
    <property type="entry name" value="VOC_core"/>
</dbReference>
<reference evidence="2" key="1">
    <citation type="submission" date="2014-05" db="EMBL/GenBank/DDBJ databases">
        <authorList>
            <person name="Urmite Genomes"/>
        </authorList>
    </citation>
    <scope>NUCLEOTIDE SEQUENCE</scope>
    <source>
        <strain evidence="2">DSM 44074</strain>
    </source>
</reference>
<proteinExistence type="predicted"/>
<dbReference type="Pfam" id="PF00903">
    <property type="entry name" value="Glyoxalase"/>
    <property type="match status" value="1"/>
</dbReference>
<reference evidence="2" key="2">
    <citation type="submission" date="2015-09" db="EMBL/GenBank/DDBJ databases">
        <title>Draft genome sequence of Mycobacterium neoaurum DSM 44074.</title>
        <authorList>
            <person name="Croce O."/>
            <person name="Robert C."/>
            <person name="Raoult D."/>
            <person name="Drancourt M."/>
        </authorList>
    </citation>
    <scope>NUCLEOTIDE SEQUENCE</scope>
    <source>
        <strain evidence="2">DSM 44074</strain>
    </source>
</reference>
<gene>
    <name evidence="2" type="ORF">BN1047_03235</name>
</gene>
<evidence type="ECO:0000313" key="2">
    <source>
        <dbReference type="EMBL" id="CDQ45340.1"/>
    </source>
</evidence>
<evidence type="ECO:0000313" key="3">
    <source>
        <dbReference type="Proteomes" id="UP000028864"/>
    </source>
</evidence>
<dbReference type="InterPro" id="IPR004360">
    <property type="entry name" value="Glyas_Fos-R_dOase_dom"/>
</dbReference>
<organism evidence="2 3">
    <name type="scientific">Mycolicibacterium neoaurum</name>
    <name type="common">Mycobacterium neoaurum</name>
    <dbReference type="NCBI Taxonomy" id="1795"/>
    <lineage>
        <taxon>Bacteria</taxon>
        <taxon>Bacillati</taxon>
        <taxon>Actinomycetota</taxon>
        <taxon>Actinomycetes</taxon>
        <taxon>Mycobacteriales</taxon>
        <taxon>Mycobacteriaceae</taxon>
        <taxon>Mycolicibacterium</taxon>
    </lineage>
</organism>
<dbReference type="RefSeq" id="WP_030133266.1">
    <property type="nucleotide sequence ID" value="NZ_CP074376.1"/>
</dbReference>